<accession>A0A4Y9YP17</accession>
<sequence length="211" mass="22052">MESQTAPVSPNFEYKRPDRSSRRQSTLSSVPTPMPYQYGVLAALAGSHALTLTLAFTRAVRPNVQQAAVYDDEHDGAPEPDARRHQHAHLARAQPRAVLAPADARPGPSDQLPPSAAAVPLRLAAAAASADIVAADEPFGGRARRGCSPLAGAAPAQRAAAVAALADAGELEPRDGRHPWGAGRRRDAGGAERRGGRCGFDGLQYDCGGEQ</sequence>
<feature type="region of interest" description="Disordered" evidence="1">
    <location>
        <begin position="171"/>
        <end position="199"/>
    </location>
</feature>
<evidence type="ECO:0000256" key="1">
    <source>
        <dbReference type="SAM" id="MobiDB-lite"/>
    </source>
</evidence>
<feature type="region of interest" description="Disordered" evidence="1">
    <location>
        <begin position="1"/>
        <end position="32"/>
    </location>
</feature>
<evidence type="ECO:0000313" key="2">
    <source>
        <dbReference type="EMBL" id="TFY64326.1"/>
    </source>
</evidence>
<reference evidence="2 3" key="1">
    <citation type="submission" date="2019-01" db="EMBL/GenBank/DDBJ databases">
        <title>Genome sequencing of the rare red list fungi Fomitopsis rosea.</title>
        <authorList>
            <person name="Buettner E."/>
            <person name="Kellner H."/>
        </authorList>
    </citation>
    <scope>NUCLEOTIDE SEQUENCE [LARGE SCALE GENOMIC DNA]</scope>
    <source>
        <strain evidence="2 3">DSM 105464</strain>
    </source>
</reference>
<dbReference type="Proteomes" id="UP000298390">
    <property type="component" value="Unassembled WGS sequence"/>
</dbReference>
<protein>
    <submittedName>
        <fullName evidence="2">Uncharacterized protein</fullName>
    </submittedName>
</protein>
<evidence type="ECO:0000313" key="3">
    <source>
        <dbReference type="Proteomes" id="UP000298390"/>
    </source>
</evidence>
<comment type="caution">
    <text evidence="2">The sequence shown here is derived from an EMBL/GenBank/DDBJ whole genome shotgun (WGS) entry which is preliminary data.</text>
</comment>
<feature type="compositionally biased region" description="Basic and acidic residues" evidence="1">
    <location>
        <begin position="171"/>
        <end position="195"/>
    </location>
</feature>
<name>A0A4Y9YP17_9APHY</name>
<proteinExistence type="predicted"/>
<dbReference type="EMBL" id="SEKV01000102">
    <property type="protein sequence ID" value="TFY64326.1"/>
    <property type="molecule type" value="Genomic_DNA"/>
</dbReference>
<gene>
    <name evidence="2" type="ORF">EVJ58_g2707</name>
</gene>
<dbReference type="STRING" id="34475.A0A4Y9YP17"/>
<dbReference type="AlphaFoldDB" id="A0A4Y9YP17"/>
<organism evidence="2 3">
    <name type="scientific">Rhodofomes roseus</name>
    <dbReference type="NCBI Taxonomy" id="34475"/>
    <lineage>
        <taxon>Eukaryota</taxon>
        <taxon>Fungi</taxon>
        <taxon>Dikarya</taxon>
        <taxon>Basidiomycota</taxon>
        <taxon>Agaricomycotina</taxon>
        <taxon>Agaricomycetes</taxon>
        <taxon>Polyporales</taxon>
        <taxon>Rhodofomes</taxon>
    </lineage>
</organism>
<feature type="region of interest" description="Disordered" evidence="1">
    <location>
        <begin position="73"/>
        <end position="93"/>
    </location>
</feature>